<dbReference type="GeneID" id="26625613"/>
<dbReference type="RefSeq" id="YP_009198535.1">
    <property type="nucleotide sequence ID" value="NC_028799.1"/>
</dbReference>
<organism evidence="1 2">
    <name type="scientific">Vibrio phage phi 1</name>
    <dbReference type="NCBI Taxonomy" id="1589297"/>
    <lineage>
        <taxon>Viruses</taxon>
        <taxon>Duplodnaviria</taxon>
        <taxon>Heunggongvirae</taxon>
        <taxon>Uroviricota</taxon>
        <taxon>Caudoviricetes</taxon>
        <taxon>Schitoviridae</taxon>
        <taxon>Pacinivirus</taxon>
        <taxon>Pacinivirus phi1</taxon>
    </lineage>
</organism>
<dbReference type="KEGG" id="vg:26625613"/>
<proteinExistence type="predicted"/>
<gene>
    <name evidence="1" type="ORF">SBVP1_0017</name>
</gene>
<dbReference type="EMBL" id="KP280062">
    <property type="protein sequence ID" value="AJF40675.1"/>
    <property type="molecule type" value="Genomic_DNA"/>
</dbReference>
<sequence length="71" mass="8652">MQLHKTYYDSAEYVPDSIWFKFKNSTWIYRTYRQTFNPCLQDYLDPNHELHHDMKPIPLNWIIGTQGQTTN</sequence>
<dbReference type="Proteomes" id="UP000031803">
    <property type="component" value="Segment"/>
</dbReference>
<evidence type="ECO:0000313" key="1">
    <source>
        <dbReference type="EMBL" id="AJF40675.1"/>
    </source>
</evidence>
<name>A0A0B5HDW1_9CAUD</name>
<accession>A0A0B5HDW1</accession>
<evidence type="ECO:0000313" key="2">
    <source>
        <dbReference type="Proteomes" id="UP000031803"/>
    </source>
</evidence>
<keyword evidence="2" id="KW-1185">Reference proteome</keyword>
<protein>
    <submittedName>
        <fullName evidence="1">Uncharacterized protein</fullName>
    </submittedName>
</protein>
<reference evidence="1 2" key="1">
    <citation type="submission" date="2014-12" db="EMBL/GenBank/DDBJ databases">
        <title>Complete genome sequences of three Vibrio cholerae specific bacteriophages.</title>
        <authorList>
            <person name="Bhandare S.G."/>
            <person name="Warry A."/>
            <person name="Emes R.D."/>
            <person name="Hooton S.P.T."/>
            <person name="Barrow P.A."/>
            <person name="Atterbury R.J."/>
        </authorList>
    </citation>
    <scope>NUCLEOTIDE SEQUENCE [LARGE SCALE GENOMIC DNA]</scope>
</reference>
<dbReference type="OrthoDB" id="36123at10239"/>